<keyword evidence="2" id="KW-1185">Reference proteome</keyword>
<dbReference type="Proteomes" id="UP001595945">
    <property type="component" value="Unassembled WGS sequence"/>
</dbReference>
<dbReference type="RefSeq" id="WP_254270338.1">
    <property type="nucleotide sequence ID" value="NZ_CP100401.1"/>
</dbReference>
<organism evidence="1 2">
    <name type="scientific">Halorussus aquaticus</name>
    <dbReference type="NCBI Taxonomy" id="2953748"/>
    <lineage>
        <taxon>Archaea</taxon>
        <taxon>Methanobacteriati</taxon>
        <taxon>Methanobacteriota</taxon>
        <taxon>Stenosarchaea group</taxon>
        <taxon>Halobacteria</taxon>
        <taxon>Halobacteriales</taxon>
        <taxon>Haladaptataceae</taxon>
        <taxon>Halorussus</taxon>
    </lineage>
</organism>
<comment type="caution">
    <text evidence="1">The sequence shown here is derived from an EMBL/GenBank/DDBJ whole genome shotgun (WGS) entry which is preliminary data.</text>
</comment>
<dbReference type="AlphaFoldDB" id="A0ABD5PZZ9"/>
<protein>
    <recommendedName>
        <fullName evidence="3">Lipoprotein</fullName>
    </recommendedName>
</protein>
<accession>A0ABD5PZZ9</accession>
<proteinExistence type="predicted"/>
<evidence type="ECO:0000313" key="2">
    <source>
        <dbReference type="Proteomes" id="UP001595945"/>
    </source>
</evidence>
<dbReference type="GeneID" id="73047013"/>
<sequence length="183" mass="19073">MNAPNPDSADYVSARSLQTLGLGILLVLAGCTAGPLGGPSGQEGPVPVALNNSANATHTFEVSVVEGPLTDVTIRKGDGDVDSASPGEGLSTYEFGPDYGTVTSVELPESSRLHGRYTLAPGETRRSSVGNLFGNPTIVVVVSTDDRVVSLVTANCGGDLVFFDVTMRYYGSDSAYNCRESFF</sequence>
<name>A0ABD5PZZ9_9EURY</name>
<dbReference type="EMBL" id="JBHSHT010000001">
    <property type="protein sequence ID" value="MFC4823752.1"/>
    <property type="molecule type" value="Genomic_DNA"/>
</dbReference>
<evidence type="ECO:0000313" key="1">
    <source>
        <dbReference type="EMBL" id="MFC4823752.1"/>
    </source>
</evidence>
<reference evidence="1 2" key="1">
    <citation type="journal article" date="2019" name="Int. J. Syst. Evol. Microbiol.">
        <title>The Global Catalogue of Microorganisms (GCM) 10K type strain sequencing project: providing services to taxonomists for standard genome sequencing and annotation.</title>
        <authorList>
            <consortium name="The Broad Institute Genomics Platform"/>
            <consortium name="The Broad Institute Genome Sequencing Center for Infectious Disease"/>
            <person name="Wu L."/>
            <person name="Ma J."/>
        </authorList>
    </citation>
    <scope>NUCLEOTIDE SEQUENCE [LARGE SCALE GENOMIC DNA]</scope>
    <source>
        <strain evidence="1 2">XZYJ18</strain>
    </source>
</reference>
<evidence type="ECO:0008006" key="3">
    <source>
        <dbReference type="Google" id="ProtNLM"/>
    </source>
</evidence>
<gene>
    <name evidence="1" type="ORF">ACFO9K_05720</name>
</gene>